<name>A0A835F8F6_9POAL</name>
<gene>
    <name evidence="3" type="ORF">HU200_016471</name>
</gene>
<evidence type="ECO:0000313" key="4">
    <source>
        <dbReference type="Proteomes" id="UP000636709"/>
    </source>
</evidence>
<dbReference type="PANTHER" id="PTHR32133:SF315">
    <property type="entry name" value="F-BOX DOMAIN-CONTAINING PROTEIN"/>
    <property type="match status" value="1"/>
</dbReference>
<feature type="region of interest" description="Disordered" evidence="1">
    <location>
        <begin position="1"/>
        <end position="62"/>
    </location>
</feature>
<dbReference type="Pfam" id="PF00646">
    <property type="entry name" value="F-box"/>
    <property type="match status" value="1"/>
</dbReference>
<keyword evidence="4" id="KW-1185">Reference proteome</keyword>
<feature type="region of interest" description="Disordered" evidence="1">
    <location>
        <begin position="429"/>
        <end position="462"/>
    </location>
</feature>
<dbReference type="SUPFAM" id="SSF81383">
    <property type="entry name" value="F-box domain"/>
    <property type="match status" value="1"/>
</dbReference>
<dbReference type="OrthoDB" id="669601at2759"/>
<feature type="compositionally biased region" description="Polar residues" evidence="1">
    <location>
        <begin position="445"/>
        <end position="462"/>
    </location>
</feature>
<dbReference type="InterPro" id="IPR036047">
    <property type="entry name" value="F-box-like_dom_sf"/>
</dbReference>
<dbReference type="PANTHER" id="PTHR32133">
    <property type="entry name" value="OS07G0120400 PROTEIN"/>
    <property type="match status" value="1"/>
</dbReference>
<dbReference type="AlphaFoldDB" id="A0A835F8F6"/>
<evidence type="ECO:0000259" key="2">
    <source>
        <dbReference type="Pfam" id="PF00646"/>
    </source>
</evidence>
<evidence type="ECO:0000256" key="1">
    <source>
        <dbReference type="SAM" id="MobiDB-lite"/>
    </source>
</evidence>
<proteinExistence type="predicted"/>
<organism evidence="3 4">
    <name type="scientific">Digitaria exilis</name>
    <dbReference type="NCBI Taxonomy" id="1010633"/>
    <lineage>
        <taxon>Eukaryota</taxon>
        <taxon>Viridiplantae</taxon>
        <taxon>Streptophyta</taxon>
        <taxon>Embryophyta</taxon>
        <taxon>Tracheophyta</taxon>
        <taxon>Spermatophyta</taxon>
        <taxon>Magnoliopsida</taxon>
        <taxon>Liliopsida</taxon>
        <taxon>Poales</taxon>
        <taxon>Poaceae</taxon>
        <taxon>PACMAD clade</taxon>
        <taxon>Panicoideae</taxon>
        <taxon>Panicodae</taxon>
        <taxon>Paniceae</taxon>
        <taxon>Anthephorinae</taxon>
        <taxon>Digitaria</taxon>
    </lineage>
</organism>
<feature type="domain" description="F-box" evidence="2">
    <location>
        <begin position="68"/>
        <end position="108"/>
    </location>
</feature>
<dbReference type="Proteomes" id="UP000636709">
    <property type="component" value="Unassembled WGS sequence"/>
</dbReference>
<sequence>MNPPPVACKRLQPADRAQAGTRHKPRESPRGPRSFRPPLHISVSTSPPTTMDAPPLAAAPPPLRVSPELPLEIVEDIFIRVPPEDCALLLRAALACKTWGRLFASRGFSRRYRQRHGGAAPLLGFLANLADTGGAARFVPAAISSGGGGFRPFRADSHGYRAHDARHGRVLLSRVSTTNTTSAQSIFLGVWVPITGDTWRLPPLLRHRPVRSWNAAVICEYPFRVVVVGMDTRELFVYTYVPEAHAWFALAAGKPVTDQLDADVAGVLVSDALHFVLLKGTRILKYHLLTREVSTIRLPNRRRAYGPRITLMAMEDGRRLGFAEVCTVTSILRFMALNIGRHGDTSWEMIRFIDLHDKLPAEAICPLGFLPRVVAVAEGVDVVFLKTADGLYTLDLKSGKVTKIPMTSGFFDIIPYDLTRVAALSAPLTPPVRTPSPTKHPVPSSLASQSTQRQPSTIPQIR</sequence>
<protein>
    <recommendedName>
        <fullName evidence="2">F-box domain-containing protein</fullName>
    </recommendedName>
</protein>
<dbReference type="InterPro" id="IPR001810">
    <property type="entry name" value="F-box_dom"/>
</dbReference>
<evidence type="ECO:0000313" key="3">
    <source>
        <dbReference type="EMBL" id="KAF8731409.1"/>
    </source>
</evidence>
<accession>A0A835F8F6</accession>
<comment type="caution">
    <text evidence="3">The sequence shown here is derived from an EMBL/GenBank/DDBJ whole genome shotgun (WGS) entry which is preliminary data.</text>
</comment>
<reference evidence="3" key="1">
    <citation type="submission" date="2020-07" db="EMBL/GenBank/DDBJ databases">
        <title>Genome sequence and genetic diversity analysis of an under-domesticated orphan crop, white fonio (Digitaria exilis).</title>
        <authorList>
            <person name="Bennetzen J.L."/>
            <person name="Chen S."/>
            <person name="Ma X."/>
            <person name="Wang X."/>
            <person name="Yssel A.E.J."/>
            <person name="Chaluvadi S.R."/>
            <person name="Johnson M."/>
            <person name="Gangashetty P."/>
            <person name="Hamidou F."/>
            <person name="Sanogo M.D."/>
            <person name="Zwaenepoel A."/>
            <person name="Wallace J."/>
            <person name="Van De Peer Y."/>
            <person name="Van Deynze A."/>
        </authorList>
    </citation>
    <scope>NUCLEOTIDE SEQUENCE</scope>
    <source>
        <tissue evidence="3">Leaves</tissue>
    </source>
</reference>
<dbReference type="EMBL" id="JACEFO010001608">
    <property type="protein sequence ID" value="KAF8731409.1"/>
    <property type="molecule type" value="Genomic_DNA"/>
</dbReference>
<feature type="compositionally biased region" description="Pro residues" evidence="1">
    <location>
        <begin position="429"/>
        <end position="440"/>
    </location>
</feature>